<reference evidence="1 2" key="1">
    <citation type="submission" date="2017-06" db="EMBL/GenBank/DDBJ databases">
        <title>Raineya orbicola gen. nov., sp. nov. a slightly thermophilic bacterium of the phylum Bacteroidetes and the description of Raineyaceae fam. nov.</title>
        <authorList>
            <person name="Albuquerque L."/>
            <person name="Polonia A.R.M."/>
            <person name="Barroso C."/>
            <person name="Froufe H.J.C."/>
            <person name="Lage O."/>
            <person name="Lobo-Da-Cunha A."/>
            <person name="Egas C."/>
            <person name="Da Costa M.S."/>
        </authorList>
    </citation>
    <scope>NUCLEOTIDE SEQUENCE [LARGE SCALE GENOMIC DNA]</scope>
    <source>
        <strain evidence="1 2">SPSPC-11</strain>
    </source>
</reference>
<organism evidence="1 2">
    <name type="scientific">Raineya orbicola</name>
    <dbReference type="NCBI Taxonomy" id="2016530"/>
    <lineage>
        <taxon>Bacteria</taxon>
        <taxon>Pseudomonadati</taxon>
        <taxon>Bacteroidota</taxon>
        <taxon>Cytophagia</taxon>
        <taxon>Cytophagales</taxon>
        <taxon>Raineyaceae</taxon>
        <taxon>Raineya</taxon>
    </lineage>
</organism>
<accession>A0A2N3IKL8</accession>
<comment type="caution">
    <text evidence="1">The sequence shown here is derived from an EMBL/GenBank/DDBJ whole genome shotgun (WGS) entry which is preliminary data.</text>
</comment>
<gene>
    <name evidence="1" type="ORF">Rain11_0003</name>
</gene>
<evidence type="ECO:0000313" key="2">
    <source>
        <dbReference type="Proteomes" id="UP000233387"/>
    </source>
</evidence>
<sequence length="180" mass="21363">MEQLIEKIKKHREAYLQSLAKIQERHQIWLQSTKNFLIEVMDKVTKQVPLEWYIGLQEYNDHAPQSINLEAVSLHLKNTYSGILLKTIDSVKSYIKYGGMLSYAQTYNRTITATIYFPYIEQWVEKREPIVLGNFEPKDINQTLILSHIEEFMQEMTAWECNKREPIGFDFARNMEKVKK</sequence>
<dbReference type="OrthoDB" id="1492038at2"/>
<name>A0A2N3IKL8_9BACT</name>
<dbReference type="EMBL" id="NKXO01000001">
    <property type="protein sequence ID" value="PKQ70862.1"/>
    <property type="molecule type" value="Genomic_DNA"/>
</dbReference>
<dbReference type="RefSeq" id="WP_101357274.1">
    <property type="nucleotide sequence ID" value="NZ_NKXO01000001.1"/>
</dbReference>
<dbReference type="AlphaFoldDB" id="A0A2N3IKL8"/>
<dbReference type="Proteomes" id="UP000233387">
    <property type="component" value="Unassembled WGS sequence"/>
</dbReference>
<protein>
    <submittedName>
        <fullName evidence="1">Uncharacterized protein</fullName>
    </submittedName>
</protein>
<proteinExistence type="predicted"/>
<keyword evidence="2" id="KW-1185">Reference proteome</keyword>
<evidence type="ECO:0000313" key="1">
    <source>
        <dbReference type="EMBL" id="PKQ70862.1"/>
    </source>
</evidence>